<keyword evidence="2" id="KW-0812">Transmembrane</keyword>
<feature type="transmembrane region" description="Helical" evidence="2">
    <location>
        <begin position="34"/>
        <end position="51"/>
    </location>
</feature>
<evidence type="ECO:0000256" key="1">
    <source>
        <dbReference type="SAM" id="MobiDB-lite"/>
    </source>
</evidence>
<keyword evidence="4" id="KW-1185">Reference proteome</keyword>
<feature type="transmembrane region" description="Helical" evidence="2">
    <location>
        <begin position="63"/>
        <end position="86"/>
    </location>
</feature>
<dbReference type="EMBL" id="GG745362">
    <property type="protein sequence ID" value="KNE69702.1"/>
    <property type="molecule type" value="Genomic_DNA"/>
</dbReference>
<proteinExistence type="predicted"/>
<keyword evidence="2" id="KW-1133">Transmembrane helix</keyword>
<sequence>MLVLIGAELYDLFFFLFGLQPGTATPVQMALDYIAGATLTIVFATMNFLRFRQIGGSTWPRTTKFLAVCTFLLAVYWISVMCYGFWNIVSFGEYGDTYITSQLWGSGYLVDATLNAALSAAFLVHLRVMSRGNSFRTGLQRYVTKAQALLVLESASIISVLAVQLVDLAIDPLWLLFYLAQSVRSAAYCMLLQLLTRIMSQRNKAPVGHSTSFTISELSGSTNAVMSVTQARSDGRAAPAMPPRRTGSSLVAGGGSKTGQETFETRTAPPLARSAVMTLE</sequence>
<evidence type="ECO:0000313" key="3">
    <source>
        <dbReference type="EMBL" id="KNE69702.1"/>
    </source>
</evidence>
<accession>A0A0L0T4N8</accession>
<dbReference type="Proteomes" id="UP000054350">
    <property type="component" value="Unassembled WGS sequence"/>
</dbReference>
<dbReference type="OrthoDB" id="5552240at2759"/>
<keyword evidence="2" id="KW-0472">Membrane</keyword>
<feature type="transmembrane region" description="Helical" evidence="2">
    <location>
        <begin position="172"/>
        <end position="195"/>
    </location>
</feature>
<evidence type="ECO:0000313" key="4">
    <source>
        <dbReference type="Proteomes" id="UP000054350"/>
    </source>
</evidence>
<dbReference type="VEuPathDB" id="FungiDB:AMAG_20024"/>
<protein>
    <submittedName>
        <fullName evidence="3">Uncharacterized protein</fullName>
    </submittedName>
</protein>
<gene>
    <name evidence="3" type="ORF">AMAG_20024</name>
</gene>
<feature type="transmembrane region" description="Helical" evidence="2">
    <location>
        <begin position="106"/>
        <end position="126"/>
    </location>
</feature>
<evidence type="ECO:0000256" key="2">
    <source>
        <dbReference type="SAM" id="Phobius"/>
    </source>
</evidence>
<feature type="region of interest" description="Disordered" evidence="1">
    <location>
        <begin position="232"/>
        <end position="280"/>
    </location>
</feature>
<feature type="transmembrane region" description="Helical" evidence="2">
    <location>
        <begin position="147"/>
        <end position="166"/>
    </location>
</feature>
<organism evidence="3 4">
    <name type="scientific">Allomyces macrogynus (strain ATCC 38327)</name>
    <name type="common">Allomyces javanicus var. macrogynus</name>
    <dbReference type="NCBI Taxonomy" id="578462"/>
    <lineage>
        <taxon>Eukaryota</taxon>
        <taxon>Fungi</taxon>
        <taxon>Fungi incertae sedis</taxon>
        <taxon>Blastocladiomycota</taxon>
        <taxon>Blastocladiomycetes</taxon>
        <taxon>Blastocladiales</taxon>
        <taxon>Blastocladiaceae</taxon>
        <taxon>Allomyces</taxon>
    </lineage>
</organism>
<reference evidence="4" key="2">
    <citation type="submission" date="2009-11" db="EMBL/GenBank/DDBJ databases">
        <title>The Genome Sequence of Allomyces macrogynus strain ATCC 38327.</title>
        <authorList>
            <consortium name="The Broad Institute Genome Sequencing Platform"/>
            <person name="Russ C."/>
            <person name="Cuomo C."/>
            <person name="Shea T."/>
            <person name="Young S.K."/>
            <person name="Zeng Q."/>
            <person name="Koehrsen M."/>
            <person name="Haas B."/>
            <person name="Borodovsky M."/>
            <person name="Guigo R."/>
            <person name="Alvarado L."/>
            <person name="Berlin A."/>
            <person name="Borenstein D."/>
            <person name="Chen Z."/>
            <person name="Engels R."/>
            <person name="Freedman E."/>
            <person name="Gellesch M."/>
            <person name="Goldberg J."/>
            <person name="Griggs A."/>
            <person name="Gujja S."/>
            <person name="Heiman D."/>
            <person name="Hepburn T."/>
            <person name="Howarth C."/>
            <person name="Jen D."/>
            <person name="Larson L."/>
            <person name="Lewis B."/>
            <person name="Mehta T."/>
            <person name="Park D."/>
            <person name="Pearson M."/>
            <person name="Roberts A."/>
            <person name="Saif S."/>
            <person name="Shenoy N."/>
            <person name="Sisk P."/>
            <person name="Stolte C."/>
            <person name="Sykes S."/>
            <person name="Walk T."/>
            <person name="White J."/>
            <person name="Yandava C."/>
            <person name="Burger G."/>
            <person name="Gray M.W."/>
            <person name="Holland P.W.H."/>
            <person name="King N."/>
            <person name="Lang F.B.F."/>
            <person name="Roger A.J."/>
            <person name="Ruiz-Trillo I."/>
            <person name="Lander E."/>
            <person name="Nusbaum C."/>
        </authorList>
    </citation>
    <scope>NUCLEOTIDE SEQUENCE [LARGE SCALE GENOMIC DNA]</scope>
    <source>
        <strain evidence="4">ATCC 38327</strain>
    </source>
</reference>
<name>A0A0L0T4N8_ALLM3</name>
<dbReference type="AlphaFoldDB" id="A0A0L0T4N8"/>
<reference evidence="3 4" key="1">
    <citation type="submission" date="2009-11" db="EMBL/GenBank/DDBJ databases">
        <title>Annotation of Allomyces macrogynus ATCC 38327.</title>
        <authorList>
            <consortium name="The Broad Institute Genome Sequencing Platform"/>
            <person name="Russ C."/>
            <person name="Cuomo C."/>
            <person name="Burger G."/>
            <person name="Gray M.W."/>
            <person name="Holland P.W.H."/>
            <person name="King N."/>
            <person name="Lang F.B.F."/>
            <person name="Roger A.J."/>
            <person name="Ruiz-Trillo I."/>
            <person name="Young S.K."/>
            <person name="Zeng Q."/>
            <person name="Gargeya S."/>
            <person name="Fitzgerald M."/>
            <person name="Haas B."/>
            <person name="Abouelleil A."/>
            <person name="Alvarado L."/>
            <person name="Arachchi H.M."/>
            <person name="Berlin A."/>
            <person name="Chapman S.B."/>
            <person name="Gearin G."/>
            <person name="Goldberg J."/>
            <person name="Griggs A."/>
            <person name="Gujja S."/>
            <person name="Hansen M."/>
            <person name="Heiman D."/>
            <person name="Howarth C."/>
            <person name="Larimer J."/>
            <person name="Lui A."/>
            <person name="MacDonald P.J.P."/>
            <person name="McCowen C."/>
            <person name="Montmayeur A."/>
            <person name="Murphy C."/>
            <person name="Neiman D."/>
            <person name="Pearson M."/>
            <person name="Priest M."/>
            <person name="Roberts A."/>
            <person name="Saif S."/>
            <person name="Shea T."/>
            <person name="Sisk P."/>
            <person name="Stolte C."/>
            <person name="Sykes S."/>
            <person name="Wortman J."/>
            <person name="Nusbaum C."/>
            <person name="Birren B."/>
        </authorList>
    </citation>
    <scope>NUCLEOTIDE SEQUENCE [LARGE SCALE GENOMIC DNA]</scope>
    <source>
        <strain evidence="3 4">ATCC 38327</strain>
    </source>
</reference>